<dbReference type="AlphaFoldDB" id="A0A1I4Z3P5"/>
<organism evidence="3 4">
    <name type="scientific">Marinobacter pelagius</name>
    <dbReference type="NCBI Taxonomy" id="379482"/>
    <lineage>
        <taxon>Bacteria</taxon>
        <taxon>Pseudomonadati</taxon>
        <taxon>Pseudomonadota</taxon>
        <taxon>Gammaproteobacteria</taxon>
        <taxon>Pseudomonadales</taxon>
        <taxon>Marinobacteraceae</taxon>
        <taxon>Marinobacter</taxon>
    </lineage>
</organism>
<sequence>MRISRVTAVCKSLLAGMLVLALAGCASSISRVETWDGEPANAAEAATLKAPGEIQVSRVNGKSVTNFMMDDLALDFALLPGQNEVVFTYKTIWARSDVVENGESKVHVVESEPQVVRFDANPGAVYRFDFEKPATRAEAEQMIETFSAVIVSDSGQEVASSSDWDPRQSVAARTPVTGASAEGSGAAATGTALEQLKSVWATASEEEKRAFLRWAFE</sequence>
<dbReference type="Pfam" id="PF09829">
    <property type="entry name" value="DUF2057"/>
    <property type="match status" value="1"/>
</dbReference>
<feature type="region of interest" description="Disordered" evidence="1">
    <location>
        <begin position="158"/>
        <end position="188"/>
    </location>
</feature>
<dbReference type="EMBL" id="FOUR01000008">
    <property type="protein sequence ID" value="SFN44500.1"/>
    <property type="molecule type" value="Genomic_DNA"/>
</dbReference>
<evidence type="ECO:0000256" key="2">
    <source>
        <dbReference type="SAM" id="SignalP"/>
    </source>
</evidence>
<reference evidence="4" key="1">
    <citation type="submission" date="2016-10" db="EMBL/GenBank/DDBJ databases">
        <authorList>
            <person name="Varghese N."/>
            <person name="Submissions S."/>
        </authorList>
    </citation>
    <scope>NUCLEOTIDE SEQUENCE [LARGE SCALE GENOMIC DNA]</scope>
    <source>
        <strain evidence="4">CGMCC 1.6775</strain>
    </source>
</reference>
<protein>
    <recommendedName>
        <fullName evidence="5">DUF2057 domain-containing protein</fullName>
    </recommendedName>
</protein>
<evidence type="ECO:0000313" key="3">
    <source>
        <dbReference type="EMBL" id="SFN44500.1"/>
    </source>
</evidence>
<evidence type="ECO:0000313" key="4">
    <source>
        <dbReference type="Proteomes" id="UP000199339"/>
    </source>
</evidence>
<dbReference type="Proteomes" id="UP000199339">
    <property type="component" value="Unassembled WGS sequence"/>
</dbReference>
<gene>
    <name evidence="3" type="ORF">SAMN04487961_3115</name>
</gene>
<feature type="chain" id="PRO_5011728017" description="DUF2057 domain-containing protein" evidence="2">
    <location>
        <begin position="22"/>
        <end position="217"/>
    </location>
</feature>
<proteinExistence type="predicted"/>
<keyword evidence="2" id="KW-0732">Signal</keyword>
<feature type="compositionally biased region" description="Low complexity" evidence="1">
    <location>
        <begin position="177"/>
        <end position="188"/>
    </location>
</feature>
<keyword evidence="4" id="KW-1185">Reference proteome</keyword>
<name>A0A1I4Z3P5_9GAMM</name>
<dbReference type="InterPro" id="IPR018635">
    <property type="entry name" value="UPF0319"/>
</dbReference>
<accession>A0A1I4Z3P5</accession>
<dbReference type="RefSeq" id="WP_175497286.1">
    <property type="nucleotide sequence ID" value="NZ_FOUR01000008.1"/>
</dbReference>
<evidence type="ECO:0000256" key="1">
    <source>
        <dbReference type="SAM" id="MobiDB-lite"/>
    </source>
</evidence>
<dbReference type="PROSITE" id="PS51257">
    <property type="entry name" value="PROKAR_LIPOPROTEIN"/>
    <property type="match status" value="1"/>
</dbReference>
<evidence type="ECO:0008006" key="5">
    <source>
        <dbReference type="Google" id="ProtNLM"/>
    </source>
</evidence>
<feature type="signal peptide" evidence="2">
    <location>
        <begin position="1"/>
        <end position="21"/>
    </location>
</feature>